<dbReference type="EC" id="3.5.1.28" evidence="2"/>
<evidence type="ECO:0000256" key="1">
    <source>
        <dbReference type="ARBA" id="ARBA00001561"/>
    </source>
</evidence>
<evidence type="ECO:0000256" key="3">
    <source>
        <dbReference type="ARBA" id="ARBA00022801"/>
    </source>
</evidence>
<dbReference type="GO" id="GO:0030288">
    <property type="term" value="C:outer membrane-bounded periplasmic space"/>
    <property type="evidence" value="ECO:0007669"/>
    <property type="project" value="TreeGrafter"/>
</dbReference>
<evidence type="ECO:0000259" key="5">
    <source>
        <dbReference type="SMART" id="SM00646"/>
    </source>
</evidence>
<dbReference type="Gene3D" id="3.40.630.40">
    <property type="entry name" value="Zn-dependent exopeptidases"/>
    <property type="match status" value="1"/>
</dbReference>
<feature type="transmembrane region" description="Helical" evidence="4">
    <location>
        <begin position="6"/>
        <end position="23"/>
    </location>
</feature>
<comment type="catalytic activity">
    <reaction evidence="1">
        <text>Hydrolyzes the link between N-acetylmuramoyl residues and L-amino acid residues in certain cell-wall glycopeptides.</text>
        <dbReference type="EC" id="3.5.1.28"/>
    </reaction>
</comment>
<dbReference type="OrthoDB" id="1522859at2"/>
<dbReference type="Pfam" id="PF01520">
    <property type="entry name" value="Amidase_3"/>
    <property type="match status" value="1"/>
</dbReference>
<dbReference type="CDD" id="cd07341">
    <property type="entry name" value="M56_BlaR1_MecR1_like"/>
    <property type="match status" value="1"/>
</dbReference>
<dbReference type="InterPro" id="IPR008756">
    <property type="entry name" value="Peptidase_M56"/>
</dbReference>
<feature type="transmembrane region" description="Helical" evidence="4">
    <location>
        <begin position="100"/>
        <end position="124"/>
    </location>
</feature>
<evidence type="ECO:0000313" key="6">
    <source>
        <dbReference type="EMBL" id="EHQ01154.1"/>
    </source>
</evidence>
<dbReference type="eggNOG" id="COG4219">
    <property type="taxonomic scope" value="Bacteria"/>
</dbReference>
<keyword evidence="4" id="KW-0472">Membrane</keyword>
<dbReference type="Pfam" id="PF05569">
    <property type="entry name" value="Peptidase_M56"/>
    <property type="match status" value="1"/>
</dbReference>
<dbReference type="InterPro" id="IPR050695">
    <property type="entry name" value="N-acetylmuramoyl_amidase_3"/>
</dbReference>
<reference evidence="7" key="1">
    <citation type="journal article" date="2012" name="Stand. Genomic Sci.">
        <title>Genome sequence of the Antarctic rhodopsins-containing flavobacterium Gillisia limnaea type strain (R-8282(T)).</title>
        <authorList>
            <person name="Riedel T."/>
            <person name="Held B."/>
            <person name="Nolan M."/>
            <person name="Lucas S."/>
            <person name="Lapidus A."/>
            <person name="Tice H."/>
            <person name="Del Rio T.G."/>
            <person name="Cheng J.F."/>
            <person name="Han C."/>
            <person name="Tapia R."/>
            <person name="Goodwin L.A."/>
            <person name="Pitluck S."/>
            <person name="Liolios K."/>
            <person name="Mavromatis K."/>
            <person name="Pagani I."/>
            <person name="Ivanova N."/>
            <person name="Mikhailova N."/>
            <person name="Pati A."/>
            <person name="Chen A."/>
            <person name="Palaniappan K."/>
            <person name="Land M."/>
            <person name="Rohde M."/>
            <person name="Tindall B.J."/>
            <person name="Detter J.C."/>
            <person name="Goker M."/>
            <person name="Bristow J."/>
            <person name="Eisen J.A."/>
            <person name="Markowitz V."/>
            <person name="Hugenholtz P."/>
            <person name="Kyrpides N.C."/>
            <person name="Klenk H.P."/>
            <person name="Woyke T."/>
        </authorList>
    </citation>
    <scope>NUCLEOTIDE SEQUENCE [LARGE SCALE GENOMIC DNA]</scope>
    <source>
        <strain evidence="7">DSM 15749 / LMG 21470 / R-8282</strain>
    </source>
</reference>
<dbReference type="eggNOG" id="COG0860">
    <property type="taxonomic scope" value="Bacteria"/>
</dbReference>
<sequence length="479" mass="54423">MADYLFYSVIGLGISIILYRSFLKKEKLFVFNRFFLLSSLCLCLLAPVLQIDYGFNFEPVKKIKVGEIISSEEIVAEDPEKSSVETISAPMVNYRNFINYIYWIVTAVFLVRFAKNILLLLFLIKRERSGRIGKLTTVLLKERGNPYSFFNYLFIHPQDLKEDKYLDLVLIHEKAHSRQLHSADILFLEFLGCFFWYNPFLWLYKKEILENHEYLADEAVIKAGGNREVYASQLVKSGGKVLQPLLSGFSFIQTKNRLNMLHIKRSSRSRIALKAGITLFLFAAVFAVSSFNTIGNPAPFVVVVDAGHGGKDSGNNEVESLEKEINLAVAIKLLALGNEKEVRVILLRERDEFLSLEERVNFVNAQGADMFLSLHCNASGDNQKSGAEVIFSPQSNSASQSAKYSRLLANHLLQTVETAEIKKSNFFVLKNSDIPAVMIEMGFMTNTRDFALLRDNRYHQELAEGIYNGLLSIKNEINE</sequence>
<evidence type="ECO:0000313" key="7">
    <source>
        <dbReference type="Proteomes" id="UP000003844"/>
    </source>
</evidence>
<dbReference type="AlphaFoldDB" id="H2BYN3"/>
<keyword evidence="4" id="KW-1133">Transmembrane helix</keyword>
<protein>
    <recommendedName>
        <fullName evidence="2">N-acetylmuramoyl-L-alanine amidase</fullName>
        <ecNumber evidence="2">3.5.1.28</ecNumber>
    </recommendedName>
</protein>
<keyword evidence="3 6" id="KW-0378">Hydrolase</keyword>
<dbReference type="PANTHER" id="PTHR30404:SF0">
    <property type="entry name" value="N-ACETYLMURAMOYL-L-ALANINE AMIDASE AMIC"/>
    <property type="match status" value="1"/>
</dbReference>
<accession>H2BYN3</accession>
<proteinExistence type="predicted"/>
<dbReference type="STRING" id="865937.Gilli_0440"/>
<gene>
    <name evidence="6" type="ORF">Gilli_0440</name>
</gene>
<dbReference type="InterPro" id="IPR002508">
    <property type="entry name" value="MurNAc-LAA_cat"/>
</dbReference>
<dbReference type="PANTHER" id="PTHR30404">
    <property type="entry name" value="N-ACETYLMURAMOYL-L-ALANINE AMIDASE"/>
    <property type="match status" value="1"/>
</dbReference>
<dbReference type="EMBL" id="JH594606">
    <property type="protein sequence ID" value="EHQ01154.1"/>
    <property type="molecule type" value="Genomic_DNA"/>
</dbReference>
<dbReference type="GO" id="GO:0009253">
    <property type="term" value="P:peptidoglycan catabolic process"/>
    <property type="evidence" value="ECO:0007669"/>
    <property type="project" value="InterPro"/>
</dbReference>
<feature type="transmembrane region" description="Helical" evidence="4">
    <location>
        <begin position="30"/>
        <end position="49"/>
    </location>
</feature>
<feature type="transmembrane region" description="Helical" evidence="4">
    <location>
        <begin position="271"/>
        <end position="291"/>
    </location>
</feature>
<dbReference type="GO" id="GO:0008745">
    <property type="term" value="F:N-acetylmuramoyl-L-alanine amidase activity"/>
    <property type="evidence" value="ECO:0007669"/>
    <property type="project" value="UniProtKB-EC"/>
</dbReference>
<organism evidence="6 7">
    <name type="scientific">Gillisia limnaea (strain DSM 15749 / LMG 21470 / R-8282)</name>
    <dbReference type="NCBI Taxonomy" id="865937"/>
    <lineage>
        <taxon>Bacteria</taxon>
        <taxon>Pseudomonadati</taxon>
        <taxon>Bacteroidota</taxon>
        <taxon>Flavobacteriia</taxon>
        <taxon>Flavobacteriales</taxon>
        <taxon>Flavobacteriaceae</taxon>
        <taxon>Gillisia</taxon>
    </lineage>
</organism>
<evidence type="ECO:0000256" key="2">
    <source>
        <dbReference type="ARBA" id="ARBA00011901"/>
    </source>
</evidence>
<dbReference type="SUPFAM" id="SSF53187">
    <property type="entry name" value="Zn-dependent exopeptidases"/>
    <property type="match status" value="1"/>
</dbReference>
<keyword evidence="4" id="KW-0812">Transmembrane</keyword>
<dbReference type="Proteomes" id="UP000003844">
    <property type="component" value="Unassembled WGS sequence"/>
</dbReference>
<dbReference type="HOGENOM" id="CLU_631568_0_0_10"/>
<feature type="domain" description="MurNAc-LAA" evidence="5">
    <location>
        <begin position="360"/>
        <end position="471"/>
    </location>
</feature>
<dbReference type="SMART" id="SM00646">
    <property type="entry name" value="Ami_3"/>
    <property type="match status" value="1"/>
</dbReference>
<dbReference type="CDD" id="cd02696">
    <property type="entry name" value="MurNAc-LAA"/>
    <property type="match status" value="1"/>
</dbReference>
<evidence type="ECO:0000256" key="4">
    <source>
        <dbReference type="SAM" id="Phobius"/>
    </source>
</evidence>
<keyword evidence="7" id="KW-1185">Reference proteome</keyword>
<name>H2BYN3_GILLR</name>